<sequence>MKNNTFKFSPGRRVQIPKASGEGTRPLTVAPPRDKIVQEVMRMILEAIYEPSFSPNSHGFRADKSCHTALRQIFTTFGVATWYIEGDISKCFDTFDHDILLGILRKRIKDERFIRLLIKALKAGYFEFNEFKHSIIGTPQGSIISPLLCNIYMDGLDKFIEELMKSFSKGTKPRGNPIWISYSNKKARAKSTAEKAKWHRLQLSVPSKDPLDPNFKKLVYVRYADDWILGVRGSREDCVKLLEQIKNYLKESLKLNLSEKKTLIKNASRDKALFLGTQVFRSRHQIFSRPLGFTRRVGKEMRLVAPIERINKKLKEAKFLVDGQPSPRFLWMKNSKDQIIGLYNSVYRGYMNYYSFVHNYGSTSGHIHNILRSSCAKLLAAKFSQHSQKKIFEVYGKNLKGKDNIAFVEPTYANKVWDFKIPDKVGKSDITQKKKKRNDIHSLRQQHI</sequence>
<accession>A0A386TZ24</accession>
<feature type="domain" description="Reverse transcriptase" evidence="2">
    <location>
        <begin position="1"/>
        <end position="279"/>
    </location>
</feature>
<feature type="region of interest" description="Disordered" evidence="1">
    <location>
        <begin position="1"/>
        <end position="28"/>
    </location>
</feature>
<dbReference type="GO" id="GO:0005739">
    <property type="term" value="C:mitochondrion"/>
    <property type="evidence" value="ECO:0007669"/>
    <property type="project" value="UniProtKB-ARBA"/>
</dbReference>
<dbReference type="PANTHER" id="PTHR34047">
    <property type="entry name" value="NUCLEAR INTRON MATURASE 1, MITOCHONDRIAL-RELATED"/>
    <property type="match status" value="1"/>
</dbReference>
<feature type="compositionally biased region" description="Basic residues" evidence="1">
    <location>
        <begin position="433"/>
        <end position="448"/>
    </location>
</feature>
<dbReference type="InterPro" id="IPR043502">
    <property type="entry name" value="DNA/RNA_pol_sf"/>
</dbReference>
<geneLocation type="mitochondrion" evidence="3"/>
<feature type="region of interest" description="Disordered" evidence="1">
    <location>
        <begin position="429"/>
        <end position="448"/>
    </location>
</feature>
<dbReference type="CDD" id="cd01651">
    <property type="entry name" value="RT_G2_intron"/>
    <property type="match status" value="1"/>
</dbReference>
<dbReference type="AlphaFoldDB" id="A0A386TZ24"/>
<keyword evidence="3" id="KW-0496">Mitochondrion</keyword>
<dbReference type="EMBL" id="MH725798">
    <property type="protein sequence ID" value="AYE93358.1"/>
    <property type="molecule type" value="Genomic_DNA"/>
</dbReference>
<dbReference type="SUPFAM" id="SSF56672">
    <property type="entry name" value="DNA/RNA polymerases"/>
    <property type="match status" value="1"/>
</dbReference>
<organism evidence="3">
    <name type="scientific">Termitomyces sp</name>
    <dbReference type="NCBI Taxonomy" id="1916073"/>
    <lineage>
        <taxon>Eukaryota</taxon>
        <taxon>Fungi</taxon>
        <taxon>Dikarya</taxon>
        <taxon>Basidiomycota</taxon>
        <taxon>Agaricomycotina</taxon>
        <taxon>Agaricomycetes</taxon>
        <taxon>Agaricomycetidae</taxon>
        <taxon>Agaricales</taxon>
        <taxon>Tricholomatineae</taxon>
        <taxon>Lyophyllaceae</taxon>
        <taxon>Termitomyces</taxon>
    </lineage>
</organism>
<evidence type="ECO:0000313" key="3">
    <source>
        <dbReference type="EMBL" id="AYE93358.1"/>
    </source>
</evidence>
<dbReference type="Pfam" id="PF00078">
    <property type="entry name" value="RVT_1"/>
    <property type="match status" value="1"/>
</dbReference>
<evidence type="ECO:0000256" key="1">
    <source>
        <dbReference type="SAM" id="MobiDB-lite"/>
    </source>
</evidence>
<dbReference type="InterPro" id="IPR051083">
    <property type="entry name" value="GrpII_Intron_Splice-Mob/Def"/>
</dbReference>
<evidence type="ECO:0000259" key="2">
    <source>
        <dbReference type="PROSITE" id="PS50878"/>
    </source>
</evidence>
<dbReference type="InterPro" id="IPR000477">
    <property type="entry name" value="RT_dom"/>
</dbReference>
<dbReference type="Pfam" id="PF01348">
    <property type="entry name" value="Intron_maturas2"/>
    <property type="match status" value="1"/>
</dbReference>
<evidence type="ECO:0000313" key="4">
    <source>
        <dbReference type="EMBL" id="AYE93359.1"/>
    </source>
</evidence>
<protein>
    <recommendedName>
        <fullName evidence="2">Reverse transcriptase domain-containing protein</fullName>
    </recommendedName>
</protein>
<gene>
    <name evidence="3" type="primary">oi1nad2</name>
    <name evidence="3" type="ORF">C0990_000013</name>
    <name evidence="4" type="ORF">C0990_000014</name>
</gene>
<dbReference type="PROSITE" id="PS50878">
    <property type="entry name" value="RT_POL"/>
    <property type="match status" value="1"/>
</dbReference>
<dbReference type="InterPro" id="IPR024937">
    <property type="entry name" value="Domain_X"/>
</dbReference>
<dbReference type="PANTHER" id="PTHR34047:SF8">
    <property type="entry name" value="PROTEIN YKFC"/>
    <property type="match status" value="1"/>
</dbReference>
<proteinExistence type="predicted"/>
<dbReference type="EMBL" id="MH725798">
    <property type="protein sequence ID" value="AYE93359.1"/>
    <property type="molecule type" value="Genomic_DNA"/>
</dbReference>
<dbReference type="GO" id="GO:0006397">
    <property type="term" value="P:mRNA processing"/>
    <property type="evidence" value="ECO:0007669"/>
    <property type="project" value="InterPro"/>
</dbReference>
<name>A0A386TZ24_9AGAR</name>
<reference evidence="3" key="1">
    <citation type="submission" date="2018-08" db="EMBL/GenBank/DDBJ databases">
        <title>Comparative mitochondrial genomics of the basidiomycete Termitomyces.</title>
        <authorList>
            <person name="Nieuwenhuis M."/>
        </authorList>
    </citation>
    <scope>NUCLEOTIDE SEQUENCE</scope>
    <source>
        <strain evidence="3">T123</strain>
    </source>
</reference>